<evidence type="ECO:0000313" key="4">
    <source>
        <dbReference type="Proteomes" id="UP000830375"/>
    </source>
</evidence>
<feature type="transmembrane region" description="Helical" evidence="2">
    <location>
        <begin position="435"/>
        <end position="457"/>
    </location>
</feature>
<organism evidence="3 4">
    <name type="scientific">Labeo rohita</name>
    <name type="common">Indian major carp</name>
    <name type="synonym">Cyprinus rohita</name>
    <dbReference type="NCBI Taxonomy" id="84645"/>
    <lineage>
        <taxon>Eukaryota</taxon>
        <taxon>Metazoa</taxon>
        <taxon>Chordata</taxon>
        <taxon>Craniata</taxon>
        <taxon>Vertebrata</taxon>
        <taxon>Euteleostomi</taxon>
        <taxon>Actinopterygii</taxon>
        <taxon>Neopterygii</taxon>
        <taxon>Teleostei</taxon>
        <taxon>Ostariophysi</taxon>
        <taxon>Cypriniformes</taxon>
        <taxon>Cyprinidae</taxon>
        <taxon>Labeoninae</taxon>
        <taxon>Labeonini</taxon>
        <taxon>Labeo</taxon>
    </lineage>
</organism>
<keyword evidence="2" id="KW-0472">Membrane</keyword>
<gene>
    <name evidence="3" type="ORF">H4Q32_002802</name>
</gene>
<evidence type="ECO:0000256" key="1">
    <source>
        <dbReference type="SAM" id="MobiDB-lite"/>
    </source>
</evidence>
<keyword evidence="3" id="KW-0808">Transferase</keyword>
<feature type="region of interest" description="Disordered" evidence="1">
    <location>
        <begin position="132"/>
        <end position="163"/>
    </location>
</feature>
<dbReference type="EMBL" id="JACTAM010000005">
    <property type="protein sequence ID" value="KAI2664564.1"/>
    <property type="molecule type" value="Genomic_DNA"/>
</dbReference>
<evidence type="ECO:0000313" key="3">
    <source>
        <dbReference type="EMBL" id="KAI2664564.1"/>
    </source>
</evidence>
<feature type="region of interest" description="Disordered" evidence="1">
    <location>
        <begin position="301"/>
        <end position="325"/>
    </location>
</feature>
<feature type="compositionally biased region" description="Basic and acidic residues" evidence="1">
    <location>
        <begin position="146"/>
        <end position="158"/>
    </location>
</feature>
<keyword evidence="3" id="KW-0012">Acyltransferase</keyword>
<comment type="caution">
    <text evidence="3">The sequence shown here is derived from an EMBL/GenBank/DDBJ whole genome shotgun (WGS) entry which is preliminary data.</text>
</comment>
<protein>
    <submittedName>
        <fullName evidence="3">Glycerol-3-phosphate acyltransferase</fullName>
    </submittedName>
</protein>
<accession>A0ABQ8MP04</accession>
<keyword evidence="2" id="KW-1133">Transmembrane helix</keyword>
<reference evidence="3 4" key="1">
    <citation type="submission" date="2022-01" db="EMBL/GenBank/DDBJ databases">
        <title>A high-quality chromosome-level genome assembly of rohu carp, Labeo rohita.</title>
        <authorList>
            <person name="Arick M.A. II"/>
            <person name="Hsu C.-Y."/>
            <person name="Magbanua Z."/>
            <person name="Pechanova O."/>
            <person name="Grover C."/>
            <person name="Miller E."/>
            <person name="Thrash A."/>
            <person name="Ezzel L."/>
            <person name="Alam S."/>
            <person name="Benzie J."/>
            <person name="Hamilton M."/>
            <person name="Karsi A."/>
            <person name="Lawrence M.L."/>
            <person name="Peterson D.G."/>
        </authorList>
    </citation>
    <scope>NUCLEOTIDE SEQUENCE [LARGE SCALE GENOMIC DNA]</scope>
    <source>
        <strain evidence="4">BAU-BD-2019</strain>
        <tissue evidence="3">Blood</tissue>
    </source>
</reference>
<keyword evidence="4" id="KW-1185">Reference proteome</keyword>
<feature type="region of interest" description="Disordered" evidence="1">
    <location>
        <begin position="388"/>
        <end position="429"/>
    </location>
</feature>
<keyword evidence="2" id="KW-0812">Transmembrane</keyword>
<proteinExistence type="predicted"/>
<name>A0ABQ8MP04_LABRO</name>
<dbReference type="GO" id="GO:0016746">
    <property type="term" value="F:acyltransferase activity"/>
    <property type="evidence" value="ECO:0007669"/>
    <property type="project" value="UniProtKB-KW"/>
</dbReference>
<dbReference type="Proteomes" id="UP000830375">
    <property type="component" value="Unassembled WGS sequence"/>
</dbReference>
<sequence>MARYVCVLVISAGVIILTGMLASLMTGFRGSEIRMKSSRNSFTVNSDAAQTKMTTLVGALDVTEGVLNTPKAQIITDIPGTATNMMSGSSVVSRASSVATAEPSRQTTAETAAASAAGAARSTAGETIVSSETIEKVNTHTLPGTKKAETQETVEKTPSETVTTCTQIEETTKVDTLTNTGPKTLEGISDKSKTDVTIFEKPAEVSIIPKQESGTTTFAPAITATANIRSATPIPEAVTDRATNFIISTLKTSQITPENKATTKTRLDVTFRTAAVMTETKVDLTEGKPAPSTIIKRLKTAGTEPSKVETSEENTARPQKSSQAIKTTNAPTLKLLTMILTATGKQAKTVENQLSTAGTSVTIKSNVLRTIKSTVNYLNTISPKRQTAKASDKLTTRSHKTVSPCRGKCKTKSTTKNTTSRRGQVQKPLPSDKSFYSAITMGSILVICGLLALIVFIKDFLGPK</sequence>
<evidence type="ECO:0000256" key="2">
    <source>
        <dbReference type="SAM" id="Phobius"/>
    </source>
</evidence>
<feature type="compositionally biased region" description="Polar residues" evidence="1">
    <location>
        <begin position="316"/>
        <end position="325"/>
    </location>
</feature>